<keyword evidence="1" id="KW-0472">Membrane</keyword>
<comment type="caution">
    <text evidence="2">The sequence shown here is derived from an EMBL/GenBank/DDBJ whole genome shotgun (WGS) entry which is preliminary data.</text>
</comment>
<name>A0ABP5BI08_9MICO</name>
<evidence type="ECO:0000313" key="2">
    <source>
        <dbReference type="EMBL" id="GAA1943368.1"/>
    </source>
</evidence>
<keyword evidence="1" id="KW-0812">Transmembrane</keyword>
<feature type="transmembrane region" description="Helical" evidence="1">
    <location>
        <begin position="113"/>
        <end position="132"/>
    </location>
</feature>
<feature type="transmembrane region" description="Helical" evidence="1">
    <location>
        <begin position="57"/>
        <end position="77"/>
    </location>
</feature>
<dbReference type="RefSeq" id="WP_344090140.1">
    <property type="nucleotide sequence ID" value="NZ_BAAAOG010000001.1"/>
</dbReference>
<dbReference type="EMBL" id="BAAAOG010000001">
    <property type="protein sequence ID" value="GAA1943368.1"/>
    <property type="molecule type" value="Genomic_DNA"/>
</dbReference>
<keyword evidence="3" id="KW-1185">Reference proteome</keyword>
<sequence length="133" mass="14153">MTPILATVFGALAALLHVYIFVMESVQWSQPRIWRRFGVPDQATADATKPMAYNQGFYNLFLAIGAILGIVLFWAGGGDGAAADVAGRALVLFSLGSMVAAALVLLTTGMKYLRAALIQGTLPLIGFVLFLFA</sequence>
<dbReference type="Proteomes" id="UP001499933">
    <property type="component" value="Unassembled WGS sequence"/>
</dbReference>
<gene>
    <name evidence="2" type="ORF">GCM10009776_01370</name>
</gene>
<feature type="transmembrane region" description="Helical" evidence="1">
    <location>
        <begin position="89"/>
        <end position="106"/>
    </location>
</feature>
<protein>
    <submittedName>
        <fullName evidence="2">DUF1304 domain-containing protein</fullName>
    </submittedName>
</protein>
<dbReference type="PANTHER" id="PTHR38446:SF1">
    <property type="entry name" value="BLL0914 PROTEIN"/>
    <property type="match status" value="1"/>
</dbReference>
<dbReference type="Pfam" id="PF06993">
    <property type="entry name" value="DUF1304"/>
    <property type="match status" value="1"/>
</dbReference>
<feature type="transmembrane region" description="Helical" evidence="1">
    <location>
        <begin position="6"/>
        <end position="26"/>
    </location>
</feature>
<accession>A0ABP5BI08</accession>
<proteinExistence type="predicted"/>
<keyword evidence="1" id="KW-1133">Transmembrane helix</keyword>
<dbReference type="PANTHER" id="PTHR38446">
    <property type="entry name" value="BLL0914 PROTEIN"/>
    <property type="match status" value="1"/>
</dbReference>
<evidence type="ECO:0000313" key="3">
    <source>
        <dbReference type="Proteomes" id="UP001499933"/>
    </source>
</evidence>
<evidence type="ECO:0000256" key="1">
    <source>
        <dbReference type="SAM" id="Phobius"/>
    </source>
</evidence>
<reference evidence="3" key="1">
    <citation type="journal article" date="2019" name="Int. J. Syst. Evol. Microbiol.">
        <title>The Global Catalogue of Microorganisms (GCM) 10K type strain sequencing project: providing services to taxonomists for standard genome sequencing and annotation.</title>
        <authorList>
            <consortium name="The Broad Institute Genomics Platform"/>
            <consortium name="The Broad Institute Genome Sequencing Center for Infectious Disease"/>
            <person name="Wu L."/>
            <person name="Ma J."/>
        </authorList>
    </citation>
    <scope>NUCLEOTIDE SEQUENCE [LARGE SCALE GENOMIC DNA]</scope>
    <source>
        <strain evidence="3">JCM 14901</strain>
    </source>
</reference>
<organism evidence="2 3">
    <name type="scientific">Microbacterium deminutum</name>
    <dbReference type="NCBI Taxonomy" id="344164"/>
    <lineage>
        <taxon>Bacteria</taxon>
        <taxon>Bacillati</taxon>
        <taxon>Actinomycetota</taxon>
        <taxon>Actinomycetes</taxon>
        <taxon>Micrococcales</taxon>
        <taxon>Microbacteriaceae</taxon>
        <taxon>Microbacterium</taxon>
    </lineage>
</organism>
<dbReference type="InterPro" id="IPR009732">
    <property type="entry name" value="DUF1304"/>
</dbReference>